<dbReference type="EMBL" id="JAHKKG010000014">
    <property type="protein sequence ID" value="MBU2669293.1"/>
    <property type="molecule type" value="Genomic_DNA"/>
</dbReference>
<accession>A0ABS5Z0W3</accession>
<sequence>MSKTDRTRPGWVTEFFTGVLEHDHTSGECRVETLAEARGPRRSRPPCRHRLRLGYVYRAKMYGDRMTPGFEHQIYHSPMRRTARDVLHRARGEYNAGHRPGDDDIEDSWEPPLPAANNAIWLFW</sequence>
<proteinExistence type="predicted"/>
<name>A0ABS5Z0W3_9ACTN</name>
<comment type="caution">
    <text evidence="1">The sequence shown here is derived from an EMBL/GenBank/DDBJ whole genome shotgun (WGS) entry which is preliminary data.</text>
</comment>
<organism evidence="1 2">
    <name type="scientific">Paractinoplanes bogorensis</name>
    <dbReference type="NCBI Taxonomy" id="1610840"/>
    <lineage>
        <taxon>Bacteria</taxon>
        <taxon>Bacillati</taxon>
        <taxon>Actinomycetota</taxon>
        <taxon>Actinomycetes</taxon>
        <taxon>Micromonosporales</taxon>
        <taxon>Micromonosporaceae</taxon>
        <taxon>Paractinoplanes</taxon>
    </lineage>
</organism>
<keyword evidence="2" id="KW-1185">Reference proteome</keyword>
<gene>
    <name evidence="1" type="ORF">KOI35_37855</name>
</gene>
<evidence type="ECO:0000313" key="1">
    <source>
        <dbReference type="EMBL" id="MBU2669293.1"/>
    </source>
</evidence>
<dbReference type="Proteomes" id="UP001519654">
    <property type="component" value="Unassembled WGS sequence"/>
</dbReference>
<dbReference type="RefSeq" id="WP_215793723.1">
    <property type="nucleotide sequence ID" value="NZ_JAHKKG010000014.1"/>
</dbReference>
<reference evidence="1 2" key="1">
    <citation type="submission" date="2021-06" db="EMBL/GenBank/DDBJ databases">
        <title>Actinoplanes lichenicola sp. nov., and Actinoplanes ovalisporus sp. nov., isolated from lichen in Thailand.</title>
        <authorList>
            <person name="Saeng-In P."/>
            <person name="Kanchanasin P."/>
            <person name="Yuki M."/>
            <person name="Kudo T."/>
            <person name="Ohkuma M."/>
            <person name="Phongsopitanun W."/>
            <person name="Tanasupawat S."/>
        </authorList>
    </citation>
    <scope>NUCLEOTIDE SEQUENCE [LARGE SCALE GENOMIC DNA]</scope>
    <source>
        <strain evidence="1 2">NBRC 110975</strain>
    </source>
</reference>
<protein>
    <submittedName>
        <fullName evidence="1">Uncharacterized protein</fullName>
    </submittedName>
</protein>
<evidence type="ECO:0000313" key="2">
    <source>
        <dbReference type="Proteomes" id="UP001519654"/>
    </source>
</evidence>